<protein>
    <submittedName>
        <fullName evidence="1">Uncharacterized protein</fullName>
    </submittedName>
</protein>
<sequence>MKGGKYPHIEGASLFEAWVYRLRLEFRLSGGTLSGGYRQLLPIALGTRHIHLVEKQLSARRREYRQTRTALHTTETNCEATHRENIRNEGRRDIICTVTQPQLGAHKPTLSAASSLDPFQLEN</sequence>
<evidence type="ECO:0000313" key="1">
    <source>
        <dbReference type="EMBL" id="KAF6523793.1"/>
    </source>
</evidence>
<reference evidence="1 2" key="1">
    <citation type="journal article" date="2020" name="bioRxiv">
        <title>A chromosome-scale genome assembly for the Fusarium oxysporum strain Fo5176 to establish a model Arabidopsis-fungal pathosystem.</title>
        <authorList>
            <person name="Fokkens L."/>
            <person name="Guo L."/>
            <person name="Dora S."/>
            <person name="Wang B."/>
            <person name="Ye K."/>
            <person name="Sanchez-Rodriguez C."/>
            <person name="Croll D."/>
        </authorList>
    </citation>
    <scope>NUCLEOTIDE SEQUENCE [LARGE SCALE GENOMIC DNA]</scope>
    <source>
        <strain evidence="1 2">Fo5176</strain>
    </source>
</reference>
<dbReference type="AlphaFoldDB" id="A0A8H6GSY9"/>
<evidence type="ECO:0000313" key="2">
    <source>
        <dbReference type="Proteomes" id="UP000593570"/>
    </source>
</evidence>
<organism evidence="1 2">
    <name type="scientific">Fusarium oxysporum f. sp. conglutinans</name>
    <dbReference type="NCBI Taxonomy" id="100902"/>
    <lineage>
        <taxon>Eukaryota</taxon>
        <taxon>Fungi</taxon>
        <taxon>Dikarya</taxon>
        <taxon>Ascomycota</taxon>
        <taxon>Pezizomycotina</taxon>
        <taxon>Sordariomycetes</taxon>
        <taxon>Hypocreomycetidae</taxon>
        <taxon>Hypocreales</taxon>
        <taxon>Nectriaceae</taxon>
        <taxon>Fusarium</taxon>
        <taxon>Fusarium oxysporum species complex</taxon>
    </lineage>
</organism>
<name>A0A8H6GSY9_FUSOX</name>
<dbReference type="Proteomes" id="UP000593570">
    <property type="component" value="Unassembled WGS sequence"/>
</dbReference>
<gene>
    <name evidence="1" type="ORF">HZS61_012292</name>
</gene>
<dbReference type="EMBL" id="JACDXP010000005">
    <property type="protein sequence ID" value="KAF6523793.1"/>
    <property type="molecule type" value="Genomic_DNA"/>
</dbReference>
<accession>A0A8H6GSY9</accession>
<comment type="caution">
    <text evidence="1">The sequence shown here is derived from an EMBL/GenBank/DDBJ whole genome shotgun (WGS) entry which is preliminary data.</text>
</comment>
<proteinExistence type="predicted"/>